<dbReference type="Proteomes" id="UP000006310">
    <property type="component" value="Chromosome 1"/>
</dbReference>
<feature type="domain" description="Ubiquitin-like" evidence="1">
    <location>
        <begin position="60"/>
        <end position="137"/>
    </location>
</feature>
<dbReference type="Pfam" id="PF00240">
    <property type="entry name" value="ubiquitin"/>
    <property type="match status" value="1"/>
</dbReference>
<sequence>MSDKDFVTKFLTLATINKPALGPDFQKPLSEVKTLGVALPPLKYKYDPKRTHGAAGNAAVNVTLKSVRAPKFSVASSFQPDETVRQMKQFLVEHEETLQQVEQLKLLLKGKVLHDSTLVRDLKAEDNSVINVMVSKPTVVEQTATPDEAPEPAELPVDANKTVEIPWDKIESVLQSTFASPEDAASSLQRLKRGWELA</sequence>
<dbReference type="GO" id="GO:0030674">
    <property type="term" value="F:protein-macromolecule adaptor activity"/>
    <property type="evidence" value="ECO:0007669"/>
    <property type="project" value="EnsemblFungi"/>
</dbReference>
<dbReference type="EMBL" id="HE978314">
    <property type="protein sequence ID" value="CCK67836.1"/>
    <property type="molecule type" value="Genomic_DNA"/>
</dbReference>
<dbReference type="PROSITE" id="PS50053">
    <property type="entry name" value="UBIQUITIN_2"/>
    <property type="match status" value="1"/>
</dbReference>
<dbReference type="InterPro" id="IPR000626">
    <property type="entry name" value="Ubiquitin-like_dom"/>
</dbReference>
<evidence type="ECO:0000313" key="3">
    <source>
        <dbReference type="Proteomes" id="UP000006310"/>
    </source>
</evidence>
<dbReference type="InterPro" id="IPR029071">
    <property type="entry name" value="Ubiquitin-like_domsf"/>
</dbReference>
<dbReference type="GO" id="GO:0072380">
    <property type="term" value="C:TRC complex"/>
    <property type="evidence" value="ECO:0007669"/>
    <property type="project" value="EnsemblFungi"/>
</dbReference>
<dbReference type="Pfam" id="PF18514">
    <property type="entry name" value="MDY2_C"/>
    <property type="match status" value="1"/>
</dbReference>
<dbReference type="HOGENOM" id="CLU_1294717_0_0_1"/>
<evidence type="ECO:0000313" key="2">
    <source>
        <dbReference type="EMBL" id="CCK67836.1"/>
    </source>
</evidence>
<evidence type="ECO:0000259" key="1">
    <source>
        <dbReference type="PROSITE" id="PS50053"/>
    </source>
</evidence>
<dbReference type="GO" id="GO:0000753">
    <property type="term" value="P:cell morphogenesis involved in conjugation with cellular fusion"/>
    <property type="evidence" value="ECO:0007669"/>
    <property type="project" value="EnsemblFungi"/>
</dbReference>
<dbReference type="OrthoDB" id="4067208at2759"/>
<dbReference type="SMART" id="SM00213">
    <property type="entry name" value="UBQ"/>
    <property type="match status" value="1"/>
</dbReference>
<dbReference type="AlphaFoldDB" id="J7S375"/>
<dbReference type="STRING" id="1071383.J7S375"/>
<reference evidence="3" key="2">
    <citation type="submission" date="2012-08" db="EMBL/GenBank/DDBJ databases">
        <title>Genome sequence of Kazachstania naganishii.</title>
        <authorList>
            <person name="Gordon J.L."/>
            <person name="Armisen D."/>
            <person name="Proux-Wera E."/>
            <person name="OhEigeartaigh S.S."/>
            <person name="Byrne K.P."/>
            <person name="Wolfe K.H."/>
        </authorList>
    </citation>
    <scope>NUCLEOTIDE SEQUENCE [LARGE SCALE GENOMIC DNA]</scope>
    <source>
        <strain evidence="3">ATCC MYA-139 / BCRC 22969 / CBS 8797 / CCRC 22969 / KCTC 17520 / NBRC 10181 / NCYC 3082</strain>
    </source>
</reference>
<dbReference type="RefSeq" id="XP_022462082.1">
    <property type="nucleotide sequence ID" value="XM_022609118.1"/>
</dbReference>
<accession>J7S375</accession>
<name>J7S375_HUIN7</name>
<keyword evidence="3" id="KW-1185">Reference proteome</keyword>
<dbReference type="InterPro" id="IPR040474">
    <property type="entry name" value="MDY2_C"/>
</dbReference>
<dbReference type="Gene3D" id="1.10.286.70">
    <property type="entry name" value="Get5 dimerization domain"/>
    <property type="match status" value="1"/>
</dbReference>
<dbReference type="GO" id="GO:0010494">
    <property type="term" value="C:cytoplasmic stress granule"/>
    <property type="evidence" value="ECO:0007669"/>
    <property type="project" value="EnsemblFungi"/>
</dbReference>
<protein>
    <recommendedName>
        <fullName evidence="1">Ubiquitin-like domain-containing protein</fullName>
    </recommendedName>
</protein>
<proteinExistence type="predicted"/>
<dbReference type="GO" id="GO:0006620">
    <property type="term" value="P:post-translational protein targeting to endoplasmic reticulum membrane"/>
    <property type="evidence" value="ECO:0007669"/>
    <property type="project" value="EnsemblFungi"/>
</dbReference>
<reference evidence="2 3" key="1">
    <citation type="journal article" date="2011" name="Proc. Natl. Acad. Sci. U.S.A.">
        <title>Evolutionary erosion of yeast sex chromosomes by mating-type switching accidents.</title>
        <authorList>
            <person name="Gordon J.L."/>
            <person name="Armisen D."/>
            <person name="Proux-Wera E."/>
            <person name="Oheigeartaigh S.S."/>
            <person name="Byrne K.P."/>
            <person name="Wolfe K.H."/>
        </authorList>
    </citation>
    <scope>NUCLEOTIDE SEQUENCE [LARGE SCALE GENOMIC DNA]</scope>
    <source>
        <strain evidence="3">ATCC MYA-139 / BCRC 22969 / CBS 8797 / CCRC 22969 / KCTC 17520 / NBRC 10181 / NCYC 3082</strain>
    </source>
</reference>
<gene>
    <name evidence="2" type="primary">KNAG0A01470</name>
    <name evidence="2" type="ordered locus">KNAG_0A01470</name>
</gene>
<dbReference type="KEGG" id="kng:KNAG_0A01470"/>
<dbReference type="InterPro" id="IPR031765">
    <property type="entry name" value="Mdy2_get4-bd"/>
</dbReference>
<dbReference type="eggNOG" id="KOG0011">
    <property type="taxonomic scope" value="Eukaryota"/>
</dbReference>
<dbReference type="Pfam" id="PF16843">
    <property type="entry name" value="Get5_bdg"/>
    <property type="match status" value="1"/>
</dbReference>
<dbReference type="Gene3D" id="3.10.20.90">
    <property type="entry name" value="Phosphatidylinositol 3-kinase Catalytic Subunit, Chain A, domain 1"/>
    <property type="match status" value="1"/>
</dbReference>
<dbReference type="GeneID" id="34523471"/>
<organism evidence="2 3">
    <name type="scientific">Huiozyma naganishii (strain ATCC MYA-139 / BCRC 22969 / CBS 8797 / KCTC 17520 / NBRC 10181 / NCYC 3082 / Yp74L-3)</name>
    <name type="common">Yeast</name>
    <name type="synonym">Kazachstania naganishii</name>
    <dbReference type="NCBI Taxonomy" id="1071383"/>
    <lineage>
        <taxon>Eukaryota</taxon>
        <taxon>Fungi</taxon>
        <taxon>Dikarya</taxon>
        <taxon>Ascomycota</taxon>
        <taxon>Saccharomycotina</taxon>
        <taxon>Saccharomycetes</taxon>
        <taxon>Saccharomycetales</taxon>
        <taxon>Saccharomycetaceae</taxon>
        <taxon>Huiozyma</taxon>
    </lineage>
</organism>
<dbReference type="OMA" id="NCMVSAP"/>
<dbReference type="GO" id="GO:0005634">
    <property type="term" value="C:nucleus"/>
    <property type="evidence" value="ECO:0007669"/>
    <property type="project" value="EnsemblFungi"/>
</dbReference>
<dbReference type="SUPFAM" id="SSF54236">
    <property type="entry name" value="Ubiquitin-like"/>
    <property type="match status" value="1"/>
</dbReference>